<dbReference type="EMBL" id="JAZHBM010000003">
    <property type="protein sequence ID" value="MEF3083400.1"/>
    <property type="molecule type" value="Genomic_DNA"/>
</dbReference>
<reference evidence="1 2" key="1">
    <citation type="submission" date="2024-01" db="EMBL/GenBank/DDBJ databases">
        <title>Novel species of the genus Luteimonas isolated from rivers.</title>
        <authorList>
            <person name="Lu H."/>
        </authorList>
    </citation>
    <scope>NUCLEOTIDE SEQUENCE [LARGE SCALE GENOMIC DNA]</scope>
    <source>
        <strain evidence="1 2">SMYT11W</strain>
    </source>
</reference>
<comment type="caution">
    <text evidence="1">The sequence shown here is derived from an EMBL/GenBank/DDBJ whole genome shotgun (WGS) entry which is preliminary data.</text>
</comment>
<gene>
    <name evidence="1" type="ORF">V3391_14395</name>
</gene>
<name>A0ABU7WHF8_9GAMM</name>
<dbReference type="RefSeq" id="WP_332079135.1">
    <property type="nucleotide sequence ID" value="NZ_JAZHBM010000003.1"/>
</dbReference>
<evidence type="ECO:0000313" key="1">
    <source>
        <dbReference type="EMBL" id="MEF3083400.1"/>
    </source>
</evidence>
<keyword evidence="2" id="KW-1185">Reference proteome</keyword>
<accession>A0ABU7WHF8</accession>
<dbReference type="Proteomes" id="UP001358324">
    <property type="component" value="Unassembled WGS sequence"/>
</dbReference>
<organism evidence="1 2">
    <name type="scientific">Luteimonas flava</name>
    <dbReference type="NCBI Taxonomy" id="3115822"/>
    <lineage>
        <taxon>Bacteria</taxon>
        <taxon>Pseudomonadati</taxon>
        <taxon>Pseudomonadota</taxon>
        <taxon>Gammaproteobacteria</taxon>
        <taxon>Lysobacterales</taxon>
        <taxon>Lysobacteraceae</taxon>
        <taxon>Luteimonas</taxon>
    </lineage>
</organism>
<protein>
    <submittedName>
        <fullName evidence="1">Uncharacterized protein</fullName>
    </submittedName>
</protein>
<proteinExistence type="predicted"/>
<evidence type="ECO:0000313" key="2">
    <source>
        <dbReference type="Proteomes" id="UP001358324"/>
    </source>
</evidence>
<sequence>MEWQTNPLLREEIGVARRVPRTIPLLYDWRECAGVTMLMWKGKTVGAVYPGGRYWLRWRRREYVGTAASPAQAKRFMARWIGARRHTAPLLDEDLPPKALVPLEVFLREYEASGY</sequence>